<evidence type="ECO:0000313" key="10">
    <source>
        <dbReference type="Proteomes" id="UP000006545"/>
    </source>
</evidence>
<accession>F4KKP9</accession>
<comment type="cofactor">
    <cofactor evidence="7">
        <name>Zn(2+)</name>
        <dbReference type="ChEBI" id="CHEBI:29105"/>
    </cofactor>
    <text evidence="7">Binds 1 zinc ion.</text>
</comment>
<evidence type="ECO:0000259" key="8">
    <source>
        <dbReference type="Pfam" id="PF01432"/>
    </source>
</evidence>
<evidence type="ECO:0000256" key="7">
    <source>
        <dbReference type="RuleBase" id="RU003435"/>
    </source>
</evidence>
<dbReference type="GO" id="GO:0008241">
    <property type="term" value="F:peptidyl-dipeptidase activity"/>
    <property type="evidence" value="ECO:0007669"/>
    <property type="project" value="UniProtKB-EC"/>
</dbReference>
<dbReference type="AlphaFoldDB" id="F4KKP9"/>
<evidence type="ECO:0000256" key="6">
    <source>
        <dbReference type="ARBA" id="ARBA00023049"/>
    </source>
</evidence>
<dbReference type="HOGENOM" id="CLU_001805_4_0_10"/>
<protein>
    <submittedName>
        <fullName evidence="9">Peptidyl-dipeptidase Dcp</fullName>
        <ecNumber evidence="9">3.4.15.5</ecNumber>
    </submittedName>
</protein>
<dbReference type="Gene3D" id="1.10.1370.10">
    <property type="entry name" value="Neurolysin, domain 3"/>
    <property type="match status" value="1"/>
</dbReference>
<dbReference type="FunFam" id="3.40.390.10:FF:000009">
    <property type="entry name" value="Oligopeptidase A"/>
    <property type="match status" value="1"/>
</dbReference>
<dbReference type="Pfam" id="PF01432">
    <property type="entry name" value="Peptidase_M3"/>
    <property type="match status" value="1"/>
</dbReference>
<name>F4KKP9_PORAD</name>
<dbReference type="eggNOG" id="COG0339">
    <property type="taxonomic scope" value="Bacteria"/>
</dbReference>
<dbReference type="Gene3D" id="3.40.390.10">
    <property type="entry name" value="Collagenase (Catalytic Domain)"/>
    <property type="match status" value="1"/>
</dbReference>
<keyword evidence="6 7" id="KW-0482">Metalloprotease</keyword>
<keyword evidence="4 7" id="KW-0378">Hydrolase</keyword>
<dbReference type="GO" id="GO:0004180">
    <property type="term" value="F:carboxypeptidase activity"/>
    <property type="evidence" value="ECO:0007669"/>
    <property type="project" value="UniProtKB-KW"/>
</dbReference>
<dbReference type="InterPro" id="IPR024079">
    <property type="entry name" value="MetalloPept_cat_dom_sf"/>
</dbReference>
<dbReference type="SUPFAM" id="SSF55486">
    <property type="entry name" value="Metalloproteases ('zincins'), catalytic domain"/>
    <property type="match status" value="1"/>
</dbReference>
<evidence type="ECO:0000313" key="9">
    <source>
        <dbReference type="EMBL" id="AEE12974.1"/>
    </source>
</evidence>
<keyword evidence="9" id="KW-0121">Carboxypeptidase</keyword>
<dbReference type="InterPro" id="IPR024077">
    <property type="entry name" value="Neurolysin/TOP_dom2"/>
</dbReference>
<dbReference type="PANTHER" id="PTHR43660:SF1">
    <property type="entry name" value="DIPEPTIDYL CARBOXYPEPTIDASE"/>
    <property type="match status" value="1"/>
</dbReference>
<keyword evidence="2 7" id="KW-0645">Protease</keyword>
<evidence type="ECO:0000256" key="2">
    <source>
        <dbReference type="ARBA" id="ARBA00022670"/>
    </source>
</evidence>
<keyword evidence="3 7" id="KW-0479">Metal-binding</keyword>
<dbReference type="InterPro" id="IPR001567">
    <property type="entry name" value="Pept_M3A_M3B_dom"/>
</dbReference>
<feature type="domain" description="Peptidase M3A/M3B catalytic" evidence="8">
    <location>
        <begin position="252"/>
        <end position="697"/>
    </location>
</feature>
<dbReference type="Gene3D" id="1.10.1370.40">
    <property type="match status" value="1"/>
</dbReference>
<dbReference type="CDD" id="cd06456">
    <property type="entry name" value="M3A_DCP"/>
    <property type="match status" value="1"/>
</dbReference>
<evidence type="ECO:0000256" key="3">
    <source>
        <dbReference type="ARBA" id="ARBA00022723"/>
    </source>
</evidence>
<proteinExistence type="inferred from homology"/>
<dbReference type="InterPro" id="IPR034005">
    <property type="entry name" value="M3A_DCP"/>
</dbReference>
<dbReference type="GO" id="GO:0046872">
    <property type="term" value="F:metal ion binding"/>
    <property type="evidence" value="ECO:0007669"/>
    <property type="project" value="UniProtKB-UniRule"/>
</dbReference>
<organism evidence="9 10">
    <name type="scientific">Porphyromonas asaccharolytica (strain ATCC 25260 / DSM 20707 / BCRC 10618 / CCUG 7834 / JCM 6326 / LMG 13178 / VPI 4198 / B440)</name>
    <name type="common">Bacteroides asaccharolyticus</name>
    <dbReference type="NCBI Taxonomy" id="879243"/>
    <lineage>
        <taxon>Bacteria</taxon>
        <taxon>Pseudomonadati</taxon>
        <taxon>Bacteroidota</taxon>
        <taxon>Bacteroidia</taxon>
        <taxon>Bacteroidales</taxon>
        <taxon>Porphyromonadaceae</taxon>
        <taxon>Porphyromonas</taxon>
    </lineage>
</organism>
<evidence type="ECO:0000256" key="4">
    <source>
        <dbReference type="ARBA" id="ARBA00022801"/>
    </source>
</evidence>
<reference evidence="10" key="1">
    <citation type="submission" date="2011-04" db="EMBL/GenBank/DDBJ databases">
        <title>The complete genome of Porphyromonas asaccharolytica DSM 20707.</title>
        <authorList>
            <person name="Lucas S."/>
            <person name="Han J."/>
            <person name="Lapidus A."/>
            <person name="Bruce D."/>
            <person name="Goodwin L."/>
            <person name="Pitluck S."/>
            <person name="Peters L."/>
            <person name="Kyrpides N."/>
            <person name="Mavromatis K."/>
            <person name="Ivanova N."/>
            <person name="Ovchinnikova G."/>
            <person name="Pagani I."/>
            <person name="Lu M."/>
            <person name="Detter J.C."/>
            <person name="Tapia R."/>
            <person name="Han C."/>
            <person name="Land M."/>
            <person name="Hauser L."/>
            <person name="Markowitz V."/>
            <person name="Cheng J.-F."/>
            <person name="Hugenholtz P."/>
            <person name="Woyke T."/>
            <person name="Wu D."/>
            <person name="Gronow S."/>
            <person name="Wellnitz S."/>
            <person name="Brambilla E."/>
            <person name="Klenk H.-P."/>
            <person name="Eisen J.A."/>
        </authorList>
    </citation>
    <scope>NUCLEOTIDE SEQUENCE [LARGE SCALE GENOMIC DNA]</scope>
    <source>
        <strain evidence="10">ATCC 25260 / DSM 20707 / VPI 4198</strain>
    </source>
</reference>
<dbReference type="GO" id="GO:0006508">
    <property type="term" value="P:proteolysis"/>
    <property type="evidence" value="ECO:0007669"/>
    <property type="project" value="UniProtKB-KW"/>
</dbReference>
<dbReference type="KEGG" id="pah:Poras_1031"/>
<dbReference type="InterPro" id="IPR045090">
    <property type="entry name" value="Pept_M3A_M3B"/>
</dbReference>
<evidence type="ECO:0000256" key="5">
    <source>
        <dbReference type="ARBA" id="ARBA00022833"/>
    </source>
</evidence>
<comment type="similarity">
    <text evidence="1 7">Belongs to the peptidase M3 family.</text>
</comment>
<dbReference type="EC" id="3.4.15.5" evidence="9"/>
<dbReference type="GO" id="GO:0005829">
    <property type="term" value="C:cytosol"/>
    <property type="evidence" value="ECO:0007669"/>
    <property type="project" value="TreeGrafter"/>
</dbReference>
<evidence type="ECO:0000256" key="1">
    <source>
        <dbReference type="ARBA" id="ARBA00006040"/>
    </source>
</evidence>
<sequence length="709" mass="80974">MTATTPQATALLSKLFTAPETPYGSFPFDQFFDISSSTAIEQTMKTFRTAMQEAITLHRAEIDAITAQSEPATFDNTIRRFEESGEALEAVTAAFYNLLSAYSCPEMMQLSETFSDWLSKLSTDTLLNEALFARIRSVYDQRKELHLDEIDLRLLTESYEGFADNGALLVGAERERFREINEQLSQLTTRFAQNKLCDEESWTLFVPADESDRLRGLPQQILDDAQEKARTASEAHGEGYLFDLSAPHVGAIMKHCADRELRYKMYLGRGSVGNRDNEQNNRQIVRQIATLRGELARLLGHPNYATYRLKHRMCNTPEQVEQLLDDLTKYYRQTALDELDELDHEAGFELESWDLSYYMERHSEQTFGVKEEELRPYFPLSQVLSGVFAIATRLYGITFAPAEDVAVYHPDVRPYQVLDSDGAHLGLLYLDFFPRKGKRSGAWMNNLREWTPTQRPHILLVMNFTPPTAGKEAMLTLSEVHTLLHEFGHSLHGLLTQTRYSSMSGTNVERDFVELPSQFMENYLLQPDVVTELLSKHYQTGEPLPAKLLNKAIQATQYPVGYSTIRQVIFGKLDMAYHTLAEGESLPDDLYTYERETLRGTTLRDKERDPEHPKHIIATAFSHIFAGGYAAGYYGYKWSEMLATDAFERFSEEGIFSPTVATDFRHQILERGDELDPMELYVRFRGRKPTLAAMLKRDGITPQEEVPAN</sequence>
<keyword evidence="10" id="KW-1185">Reference proteome</keyword>
<keyword evidence="5 7" id="KW-0862">Zinc</keyword>
<gene>
    <name evidence="9" type="ordered locus">Poras_1031</name>
</gene>
<dbReference type="Proteomes" id="UP000006545">
    <property type="component" value="Chromosome"/>
</dbReference>
<dbReference type="GO" id="GO:0004222">
    <property type="term" value="F:metalloendopeptidase activity"/>
    <property type="evidence" value="ECO:0007669"/>
    <property type="project" value="InterPro"/>
</dbReference>
<dbReference type="OrthoDB" id="9773538at2"/>
<dbReference type="PANTHER" id="PTHR43660">
    <property type="entry name" value="DIPEPTIDYL CARBOXYPEPTIDASE"/>
    <property type="match status" value="1"/>
</dbReference>
<dbReference type="EMBL" id="CP002689">
    <property type="protein sequence ID" value="AEE12974.1"/>
    <property type="molecule type" value="Genomic_DNA"/>
</dbReference>
<dbReference type="STRING" id="879243.Poras_1031"/>
<dbReference type="RefSeq" id="WP_013760442.1">
    <property type="nucleotide sequence ID" value="NC_015501.1"/>
</dbReference>